<reference evidence="3" key="1">
    <citation type="journal article" date="2023" name="Genome Biol. Evol.">
        <title>First Whole Genome Sequence and Flow Cytometry Genome Size Data for the Lichen-Forming Fungus Ramalina farinacea (Ascomycota).</title>
        <authorList>
            <person name="Llewellyn T."/>
            <person name="Mian S."/>
            <person name="Hill R."/>
            <person name="Leitch I.J."/>
            <person name="Gaya E."/>
        </authorList>
    </citation>
    <scope>NUCLEOTIDE SEQUENCE</scope>
    <source>
        <strain evidence="3">LIQ254RAFAR</strain>
    </source>
</reference>
<sequence length="204" mass="23111">MLRKPIYDDLALIRNPPKPAPATKTPQTSSPTPTDRLASQVKSARLFTHAHLAIAEDRFNSLMSTLLSHERSFTQTIASLAPPPESRERVMPGSIYVLVAAMAGSIISRNRNILLRATTPFAVGLGAAWYVLPLTMRNVGDLVWTYEERVPLVSMNHMRIRGAVEEGWRQAKVRSEATRHWTDETVREGRERLEAWTHHYHRPL</sequence>
<evidence type="ECO:0000313" key="3">
    <source>
        <dbReference type="EMBL" id="MDI1489801.1"/>
    </source>
</evidence>
<evidence type="ECO:0000256" key="2">
    <source>
        <dbReference type="SAM" id="MobiDB-lite"/>
    </source>
</evidence>
<dbReference type="GO" id="GO:0061617">
    <property type="term" value="C:MICOS complex"/>
    <property type="evidence" value="ECO:0007669"/>
    <property type="project" value="UniProtKB-UniRule"/>
</dbReference>
<gene>
    <name evidence="3" type="ORF">OHK93_000999</name>
</gene>
<evidence type="ECO:0000256" key="1">
    <source>
        <dbReference type="RuleBase" id="RU363021"/>
    </source>
</evidence>
<accession>A0AA43QNL8</accession>
<dbReference type="GO" id="GO:0044284">
    <property type="term" value="C:mitochondrial crista junction"/>
    <property type="evidence" value="ECO:0007669"/>
    <property type="project" value="TreeGrafter"/>
</dbReference>
<comment type="function">
    <text evidence="1">Component of the MICOS complex, a large protein complex of the mitochondrial inner membrane that plays crucial roles in the maintenance of crista junctions, inner membrane architecture, and formation of contact sites to the outer membrane.</text>
</comment>
<keyword evidence="1" id="KW-0496">Mitochondrion</keyword>
<comment type="caution">
    <text evidence="3">The sequence shown here is derived from an EMBL/GenBank/DDBJ whole genome shotgun (WGS) entry which is preliminary data.</text>
</comment>
<proteinExistence type="predicted"/>
<dbReference type="EMBL" id="JAPUFD010000010">
    <property type="protein sequence ID" value="MDI1489801.1"/>
    <property type="molecule type" value="Genomic_DNA"/>
</dbReference>
<organism evidence="3 4">
    <name type="scientific">Ramalina farinacea</name>
    <dbReference type="NCBI Taxonomy" id="258253"/>
    <lineage>
        <taxon>Eukaryota</taxon>
        <taxon>Fungi</taxon>
        <taxon>Dikarya</taxon>
        <taxon>Ascomycota</taxon>
        <taxon>Pezizomycotina</taxon>
        <taxon>Lecanoromycetes</taxon>
        <taxon>OSLEUM clade</taxon>
        <taxon>Lecanoromycetidae</taxon>
        <taxon>Lecanorales</taxon>
        <taxon>Lecanorineae</taxon>
        <taxon>Ramalinaceae</taxon>
        <taxon>Ramalina</taxon>
    </lineage>
</organism>
<dbReference type="InterPro" id="IPR019166">
    <property type="entry name" value="MIC26/MIC27"/>
</dbReference>
<dbReference type="PANTHER" id="PTHR28268">
    <property type="entry name" value="MICOS SUBUNIT MIC26"/>
    <property type="match status" value="1"/>
</dbReference>
<comment type="subcellular location">
    <subcellularLocation>
        <location evidence="1">Mitochondrion inner membrane</location>
    </subcellularLocation>
</comment>
<feature type="region of interest" description="Disordered" evidence="2">
    <location>
        <begin position="13"/>
        <end position="35"/>
    </location>
</feature>
<name>A0AA43QNL8_9LECA</name>
<dbReference type="Proteomes" id="UP001161017">
    <property type="component" value="Unassembled WGS sequence"/>
</dbReference>
<dbReference type="PANTHER" id="PTHR28268:SF1">
    <property type="entry name" value="MICOS SUBUNIT MIC26"/>
    <property type="match status" value="1"/>
</dbReference>
<dbReference type="InterPro" id="IPR033181">
    <property type="entry name" value="Mic26_fungi"/>
</dbReference>
<keyword evidence="1" id="KW-0999">Mitochondrion inner membrane</keyword>
<protein>
    <recommendedName>
        <fullName evidence="1">MICOS complex subunit</fullName>
    </recommendedName>
</protein>
<dbReference type="Pfam" id="PF09769">
    <property type="entry name" value="ApoO"/>
    <property type="match status" value="1"/>
</dbReference>
<keyword evidence="4" id="KW-1185">Reference proteome</keyword>
<keyword evidence="1" id="KW-0472">Membrane</keyword>
<comment type="subunit">
    <text evidence="1">Component of the mitochondrial contact site and cristae organizing system (MICOS) complex.</text>
</comment>
<dbReference type="AlphaFoldDB" id="A0AA43QNL8"/>
<feature type="compositionally biased region" description="Low complexity" evidence="2">
    <location>
        <begin position="21"/>
        <end position="34"/>
    </location>
</feature>
<evidence type="ECO:0000313" key="4">
    <source>
        <dbReference type="Proteomes" id="UP001161017"/>
    </source>
</evidence>
<dbReference type="GO" id="GO:0042407">
    <property type="term" value="P:cristae formation"/>
    <property type="evidence" value="ECO:0007669"/>
    <property type="project" value="InterPro"/>
</dbReference>